<sequence length="666" mass="73389">SFRPNKSKLRLEGFNFWFGGPVDFNVPFEAILRICYKWTLLFEKIENVLIGIQSNYGDYLTNIGKESELDMSKFVEFNPDNEISRFATAAASYDFKFTANPTSAKKSQRSRMFSLTSSPGKDNSSRRRSTFGNLGHRLTSGSTNSANDLMNDEFSDSTNNISLKSKKQPGKLKSTVGSIFGRNKLKNKKNQSSTKLDDDSFDEALETPQRPLSRSGRRATTDSIKPELFNRSSGLSSDNLRRTEKRDTMTSQLSRGSSAQGISDPFYSTTSPNINQPLSTPASPSQVMPPMRSATTSSSYAPMSMVQAPLQPKPRQTLTNSSLGQVNAISSIPNTNYIRGTTPTLPPARKDAVGNSLLPPTTYQQPVTLANNLQTQITGELKTLEPQSVDQHNAVTGQSQFQHSSLENAVFGLNASVAEVINATYKDGLPIEANLVGEVALTYIGNQAVSATPPISINLKVNNASKFEKVILNHSFLERVSAEEFKLNPQFINSRTLGALKYSMKTMVTPVTILPVWNYEPHQASVILTIKMSPTVPTNIQHLVLEDFIVYVSIDNANATSALSKPQGTFSKEKRRITWRFNEPLVLPRNGEQRLIARFMTDGIAKEAHNGVQVKFSVKDSSSIQLGSGILLQDQEMDENNPFGGAWKPVNSTRILNAGTYCNSAF</sequence>
<dbReference type="GeneID" id="5546836"/>
<dbReference type="CDD" id="cd09264">
    <property type="entry name" value="AP_Syp1_MHD"/>
    <property type="match status" value="1"/>
</dbReference>
<feature type="compositionally biased region" description="Polar residues" evidence="1">
    <location>
        <begin position="249"/>
        <end position="286"/>
    </location>
</feature>
<dbReference type="Proteomes" id="UP000000267">
    <property type="component" value="Unassembled WGS sequence"/>
</dbReference>
<dbReference type="InterPro" id="IPR028565">
    <property type="entry name" value="MHD"/>
</dbReference>
<organism evidence="4">
    <name type="scientific">Vanderwaltozyma polyspora (strain ATCC 22028 / DSM 70294 / BCRC 21397 / CBS 2163 / NBRC 10782 / NRRL Y-8283 / UCD 57-17)</name>
    <name type="common">Kluyveromyces polysporus</name>
    <dbReference type="NCBI Taxonomy" id="436907"/>
    <lineage>
        <taxon>Eukaryota</taxon>
        <taxon>Fungi</taxon>
        <taxon>Dikarya</taxon>
        <taxon>Ascomycota</taxon>
        <taxon>Saccharomycotina</taxon>
        <taxon>Saccharomycetes</taxon>
        <taxon>Saccharomycetales</taxon>
        <taxon>Saccharomycetaceae</taxon>
        <taxon>Vanderwaltozyma</taxon>
    </lineage>
</organism>
<dbReference type="InterPro" id="IPR049609">
    <property type="entry name" value="Syp1-like_MHD"/>
</dbReference>
<feature type="domain" description="MHD" evidence="2">
    <location>
        <begin position="410"/>
        <end position="664"/>
    </location>
</feature>
<feature type="region of interest" description="Disordered" evidence="1">
    <location>
        <begin position="106"/>
        <end position="297"/>
    </location>
</feature>
<dbReference type="InParanoid" id="A7TGS6"/>
<dbReference type="OMA" id="IRENTHQ"/>
<dbReference type="KEGG" id="vpo:Kpol_2001p44"/>
<dbReference type="eggNOG" id="ENOG502QQAW">
    <property type="taxonomic scope" value="Eukaryota"/>
</dbReference>
<feature type="compositionally biased region" description="Basic and acidic residues" evidence="1">
    <location>
        <begin position="239"/>
        <end position="248"/>
    </location>
</feature>
<dbReference type="HOGENOM" id="CLU_017975_0_0_1"/>
<keyword evidence="4" id="KW-1185">Reference proteome</keyword>
<feature type="compositionally biased region" description="Polar residues" evidence="1">
    <location>
        <begin position="106"/>
        <end position="122"/>
    </location>
</feature>
<evidence type="ECO:0000256" key="1">
    <source>
        <dbReference type="SAM" id="MobiDB-lite"/>
    </source>
</evidence>
<reference evidence="3 4" key="1">
    <citation type="journal article" date="2007" name="Proc. Natl. Acad. Sci. U.S.A.">
        <title>Independent sorting-out of thousands of duplicated gene pairs in two yeast species descended from a whole-genome duplication.</title>
        <authorList>
            <person name="Scannell D.R."/>
            <person name="Frank A.C."/>
            <person name="Conant G.C."/>
            <person name="Byrne K.P."/>
            <person name="Woolfit M."/>
            <person name="Wolfe K.H."/>
        </authorList>
    </citation>
    <scope>NUCLEOTIDE SEQUENCE [LARGE SCALE GENOMIC DNA]</scope>
    <source>
        <strain evidence="4">ATCC 22028 / DSM 70294 / BCRC 21397 / CBS 2163 / NBRC 10782 / NRRL Y-8283 / UCD 57-17</strain>
    </source>
</reference>
<evidence type="ECO:0000313" key="4">
    <source>
        <dbReference type="Proteomes" id="UP000000267"/>
    </source>
</evidence>
<dbReference type="PROSITE" id="PS51072">
    <property type="entry name" value="MHD"/>
    <property type="match status" value="1"/>
</dbReference>
<accession>A7TGS6</accession>
<feature type="compositionally biased region" description="Polar residues" evidence="1">
    <location>
        <begin position="139"/>
        <end position="148"/>
    </location>
</feature>
<dbReference type="AlphaFoldDB" id="A7TGS6"/>
<feature type="non-terminal residue" evidence="3">
    <location>
        <position position="1"/>
    </location>
</feature>
<dbReference type="RefSeq" id="XP_001646397.1">
    <property type="nucleotide sequence ID" value="XM_001646347.1"/>
</dbReference>
<name>A7TGS6_VANPO</name>
<protein>
    <recommendedName>
        <fullName evidence="2">MHD domain-containing protein</fullName>
    </recommendedName>
</protein>
<evidence type="ECO:0000259" key="2">
    <source>
        <dbReference type="PROSITE" id="PS51072"/>
    </source>
</evidence>
<gene>
    <name evidence="3" type="ORF">Kpol_2001p44</name>
</gene>
<dbReference type="OrthoDB" id="331602at2759"/>
<dbReference type="Pfam" id="PF10291">
    <property type="entry name" value="muHD"/>
    <property type="match status" value="1"/>
</dbReference>
<evidence type="ECO:0000313" key="3">
    <source>
        <dbReference type="EMBL" id="EDO18539.1"/>
    </source>
</evidence>
<dbReference type="STRING" id="436907.A7TGS6"/>
<dbReference type="EMBL" id="DS480388">
    <property type="protein sequence ID" value="EDO18539.1"/>
    <property type="molecule type" value="Genomic_DNA"/>
</dbReference>
<proteinExistence type="predicted"/>
<dbReference type="InterPro" id="IPR018808">
    <property type="entry name" value="Muniscin_C"/>
</dbReference>